<reference evidence="2" key="1">
    <citation type="journal article" date="2020" name="Stud. Mycol.">
        <title>101 Dothideomycetes genomes: a test case for predicting lifestyles and emergence of pathogens.</title>
        <authorList>
            <person name="Haridas S."/>
            <person name="Albert R."/>
            <person name="Binder M."/>
            <person name="Bloem J."/>
            <person name="Labutti K."/>
            <person name="Salamov A."/>
            <person name="Andreopoulos B."/>
            <person name="Baker S."/>
            <person name="Barry K."/>
            <person name="Bills G."/>
            <person name="Bluhm B."/>
            <person name="Cannon C."/>
            <person name="Castanera R."/>
            <person name="Culley D."/>
            <person name="Daum C."/>
            <person name="Ezra D."/>
            <person name="Gonzalez J."/>
            <person name="Henrissat B."/>
            <person name="Kuo A."/>
            <person name="Liang C."/>
            <person name="Lipzen A."/>
            <person name="Lutzoni F."/>
            <person name="Magnuson J."/>
            <person name="Mondo S."/>
            <person name="Nolan M."/>
            <person name="Ohm R."/>
            <person name="Pangilinan J."/>
            <person name="Park H.-J."/>
            <person name="Ramirez L."/>
            <person name="Alfaro M."/>
            <person name="Sun H."/>
            <person name="Tritt A."/>
            <person name="Yoshinaga Y."/>
            <person name="Zwiers L.-H."/>
            <person name="Turgeon B."/>
            <person name="Goodwin S."/>
            <person name="Spatafora J."/>
            <person name="Crous P."/>
            <person name="Grigoriev I."/>
        </authorList>
    </citation>
    <scope>NUCLEOTIDE SEQUENCE</scope>
    <source>
        <strain evidence="2">ATCC 16933</strain>
    </source>
</reference>
<feature type="transmembrane region" description="Helical" evidence="1">
    <location>
        <begin position="34"/>
        <end position="51"/>
    </location>
</feature>
<dbReference type="Proteomes" id="UP000799766">
    <property type="component" value="Unassembled WGS sequence"/>
</dbReference>
<dbReference type="EMBL" id="MU001693">
    <property type="protein sequence ID" value="KAF2454046.1"/>
    <property type="molecule type" value="Genomic_DNA"/>
</dbReference>
<name>A0A6A6NQQ1_9PEZI</name>
<organism evidence="2 3">
    <name type="scientific">Lineolata rhizophorae</name>
    <dbReference type="NCBI Taxonomy" id="578093"/>
    <lineage>
        <taxon>Eukaryota</taxon>
        <taxon>Fungi</taxon>
        <taxon>Dikarya</taxon>
        <taxon>Ascomycota</taxon>
        <taxon>Pezizomycotina</taxon>
        <taxon>Dothideomycetes</taxon>
        <taxon>Dothideomycetes incertae sedis</taxon>
        <taxon>Lineolatales</taxon>
        <taxon>Lineolataceae</taxon>
        <taxon>Lineolata</taxon>
    </lineage>
</organism>
<sequence length="83" mass="9387">MIVCVFVCVSGTVFRLYSSESRLLGRVTSCEDLAFYFASVSGSALFFFFFGQSFRSTAVPAEYPFCVVHLLVCDFRSQRCHWG</sequence>
<keyword evidence="3" id="KW-1185">Reference proteome</keyword>
<dbReference type="AlphaFoldDB" id="A0A6A6NQQ1"/>
<keyword evidence="1" id="KW-0472">Membrane</keyword>
<gene>
    <name evidence="2" type="ORF">BDY21DRAFT_353900</name>
</gene>
<protein>
    <submittedName>
        <fullName evidence="2">Uncharacterized protein</fullName>
    </submittedName>
</protein>
<evidence type="ECO:0000313" key="2">
    <source>
        <dbReference type="EMBL" id="KAF2454046.1"/>
    </source>
</evidence>
<evidence type="ECO:0000256" key="1">
    <source>
        <dbReference type="SAM" id="Phobius"/>
    </source>
</evidence>
<proteinExistence type="predicted"/>
<keyword evidence="1" id="KW-0812">Transmembrane</keyword>
<accession>A0A6A6NQQ1</accession>
<evidence type="ECO:0000313" key="3">
    <source>
        <dbReference type="Proteomes" id="UP000799766"/>
    </source>
</evidence>
<keyword evidence="1" id="KW-1133">Transmembrane helix</keyword>